<dbReference type="Proteomes" id="UP000306798">
    <property type="component" value="Unassembled WGS sequence"/>
</dbReference>
<gene>
    <name evidence="11" type="ORF">D7V89_08745</name>
    <name evidence="12" type="ORF">E5991_09420</name>
</gene>
<dbReference type="InterPro" id="IPR001959">
    <property type="entry name" value="Transposase"/>
</dbReference>
<evidence type="ECO:0000313" key="13">
    <source>
        <dbReference type="Proteomes" id="UP000273889"/>
    </source>
</evidence>
<keyword evidence="4" id="KW-0862">Zinc</keyword>
<protein>
    <submittedName>
        <fullName evidence="12">Transposase</fullName>
    </submittedName>
</protein>
<evidence type="ECO:0000259" key="10">
    <source>
        <dbReference type="Pfam" id="PF12323"/>
    </source>
</evidence>
<dbReference type="EMBL" id="RAYV01000023">
    <property type="protein sequence ID" value="RKI86946.1"/>
    <property type="molecule type" value="Genomic_DNA"/>
</dbReference>
<dbReference type="NCBIfam" id="NF040570">
    <property type="entry name" value="guided_TnpB"/>
    <property type="match status" value="1"/>
</dbReference>
<keyword evidence="5" id="KW-0238">DNA-binding</keyword>
<name>A0A3A9AHP0_9BIFI</name>
<sequence>MLTGKRIRLLPTSEQETLFRKSAGAARWAYNHYIDMQKETYTRYVASGGKGAKFIPEGEIRRHITRDLKPTSHQWLCEVGCNVVKQAVKDADRAMRGFFTKKTGFPKFKSRKRSKPSFYVNYESLRRMNGGFRGERIGFVRTSEPLPKLRDGEHYLNPHISFDGKYWYLSFAYDNHIIPPRTQKNGVSVGVDLGVKELAVCHGTDGTDTTMRNINKTRKARNLERRLRRQQRKAARQRAHNIDHYQTITGKDGKPARKPVWTRPLEECRNLNKTNRRIRLTQRKLDGLRDNHIHQMTAMLTKTKPARIVIEDLNVSGMMKNRHLADSIAKERFFEIRRQLEYKCRREGVRLTVADRFYPSSKTCSNCGNVRGKLTLRERTYKCEQCGLRIDRDLNAAINLAEYVPAAIGELKPAERYGKRK</sequence>
<comment type="caution">
    <text evidence="12">The sequence shown here is derived from an EMBL/GenBank/DDBJ whole genome shotgun (WGS) entry which is preliminary data.</text>
</comment>
<dbReference type="GO" id="GO:0046872">
    <property type="term" value="F:metal ion binding"/>
    <property type="evidence" value="ECO:0007669"/>
    <property type="project" value="UniProtKB-KW"/>
</dbReference>
<evidence type="ECO:0000256" key="1">
    <source>
        <dbReference type="ARBA" id="ARBA00008761"/>
    </source>
</evidence>
<accession>A0A3A9AHP0</accession>
<evidence type="ECO:0000259" key="8">
    <source>
        <dbReference type="Pfam" id="PF01385"/>
    </source>
</evidence>
<comment type="similarity">
    <text evidence="1">In the C-terminal section; belongs to the transposase 35 family.</text>
</comment>
<feature type="domain" description="Cas12f1-like TNB" evidence="9">
    <location>
        <begin position="333"/>
        <end position="400"/>
    </location>
</feature>
<evidence type="ECO:0000256" key="7">
    <source>
        <dbReference type="SAM" id="Coils"/>
    </source>
</evidence>
<dbReference type="InterPro" id="IPR021027">
    <property type="entry name" value="Transposase_put_HTH"/>
</dbReference>
<dbReference type="GO" id="GO:0032196">
    <property type="term" value="P:transposition"/>
    <property type="evidence" value="ECO:0007669"/>
    <property type="project" value="UniProtKB-KW"/>
</dbReference>
<feature type="domain" description="Probable transposase IS891/IS1136/IS1341" evidence="8">
    <location>
        <begin position="180"/>
        <end position="322"/>
    </location>
</feature>
<feature type="domain" description="Transposase putative helix-turn-helix" evidence="10">
    <location>
        <begin position="1"/>
        <end position="43"/>
    </location>
</feature>
<evidence type="ECO:0000313" key="11">
    <source>
        <dbReference type="EMBL" id="RKI86946.1"/>
    </source>
</evidence>
<evidence type="ECO:0000259" key="9">
    <source>
        <dbReference type="Pfam" id="PF07282"/>
    </source>
</evidence>
<dbReference type="AlphaFoldDB" id="A0A3A9AHP0"/>
<organism evidence="12 14">
    <name type="scientific">Bifidobacterium pseudolongum</name>
    <dbReference type="NCBI Taxonomy" id="1694"/>
    <lineage>
        <taxon>Bacteria</taxon>
        <taxon>Bacillati</taxon>
        <taxon>Actinomycetota</taxon>
        <taxon>Actinomycetes</taxon>
        <taxon>Bifidobacteriales</taxon>
        <taxon>Bifidobacteriaceae</taxon>
        <taxon>Bifidobacterium</taxon>
    </lineage>
</organism>
<dbReference type="GO" id="GO:0003677">
    <property type="term" value="F:DNA binding"/>
    <property type="evidence" value="ECO:0007669"/>
    <property type="project" value="UniProtKB-KW"/>
</dbReference>
<dbReference type="EMBL" id="SSTF01000046">
    <property type="protein sequence ID" value="THG24026.1"/>
    <property type="molecule type" value="Genomic_DNA"/>
</dbReference>
<dbReference type="Pfam" id="PF07282">
    <property type="entry name" value="Cas12f1-like_TNB"/>
    <property type="match status" value="1"/>
</dbReference>
<evidence type="ECO:0000313" key="12">
    <source>
        <dbReference type="EMBL" id="THG24026.1"/>
    </source>
</evidence>
<reference evidence="11 13" key="1">
    <citation type="submission" date="2018-09" db="EMBL/GenBank/DDBJ databases">
        <title>Murine metabolic-syndrome-specific gut microbial biobank.</title>
        <authorList>
            <person name="Liu C."/>
        </authorList>
    </citation>
    <scope>NUCLEOTIDE SEQUENCE [LARGE SCALE GENOMIC DNA]</scope>
    <source>
        <strain evidence="11 13">WYJ21-P61</strain>
    </source>
</reference>
<keyword evidence="7" id="KW-0175">Coiled coil</keyword>
<dbReference type="RefSeq" id="WP_120359867.1">
    <property type="nucleotide sequence ID" value="NZ_CP071805.1"/>
</dbReference>
<dbReference type="Proteomes" id="UP000273889">
    <property type="component" value="Unassembled WGS sequence"/>
</dbReference>
<proteinExistence type="inferred from homology"/>
<keyword evidence="2" id="KW-0815">Transposition</keyword>
<evidence type="ECO:0000256" key="2">
    <source>
        <dbReference type="ARBA" id="ARBA00022578"/>
    </source>
</evidence>
<evidence type="ECO:0000256" key="3">
    <source>
        <dbReference type="ARBA" id="ARBA00022723"/>
    </source>
</evidence>
<dbReference type="Pfam" id="PF12323">
    <property type="entry name" value="HTH_OrfB_IS605"/>
    <property type="match status" value="1"/>
</dbReference>
<evidence type="ECO:0000256" key="4">
    <source>
        <dbReference type="ARBA" id="ARBA00022833"/>
    </source>
</evidence>
<evidence type="ECO:0000256" key="6">
    <source>
        <dbReference type="ARBA" id="ARBA00023172"/>
    </source>
</evidence>
<evidence type="ECO:0000256" key="5">
    <source>
        <dbReference type="ARBA" id="ARBA00023125"/>
    </source>
</evidence>
<keyword evidence="3" id="KW-0479">Metal-binding</keyword>
<dbReference type="InterPro" id="IPR010095">
    <property type="entry name" value="Cas12f1-like_TNB"/>
</dbReference>
<keyword evidence="6" id="KW-0233">DNA recombination</keyword>
<dbReference type="GO" id="GO:0006310">
    <property type="term" value="P:DNA recombination"/>
    <property type="evidence" value="ECO:0007669"/>
    <property type="project" value="UniProtKB-KW"/>
</dbReference>
<feature type="coiled-coil region" evidence="7">
    <location>
        <begin position="213"/>
        <end position="240"/>
    </location>
</feature>
<reference evidence="12 14" key="2">
    <citation type="submission" date="2019-04" db="EMBL/GenBank/DDBJ databases">
        <title>Microbes associate with the intestines of laboratory mice.</title>
        <authorList>
            <person name="Navarre W."/>
            <person name="Wong E."/>
            <person name="Huang K.C."/>
            <person name="Tropini C."/>
            <person name="Ng K."/>
            <person name="Yu B."/>
        </authorList>
    </citation>
    <scope>NUCLEOTIDE SEQUENCE [LARGE SCALE GENOMIC DNA]</scope>
    <source>
        <strain evidence="12 14">NM87_A27A</strain>
    </source>
</reference>
<dbReference type="Pfam" id="PF01385">
    <property type="entry name" value="OrfB_IS605"/>
    <property type="match status" value="1"/>
</dbReference>
<evidence type="ECO:0000313" key="14">
    <source>
        <dbReference type="Proteomes" id="UP000306798"/>
    </source>
</evidence>